<evidence type="ECO:0000256" key="1">
    <source>
        <dbReference type="ARBA" id="ARBA00007074"/>
    </source>
</evidence>
<keyword evidence="3" id="KW-0378">Hydrolase</keyword>
<dbReference type="Pfam" id="PF00877">
    <property type="entry name" value="NLPC_P60"/>
    <property type="match status" value="1"/>
</dbReference>
<dbReference type="InterPro" id="IPR051202">
    <property type="entry name" value="Peptidase_C40"/>
</dbReference>
<gene>
    <name evidence="6" type="ORF">H9Q13_02040</name>
</gene>
<comment type="similarity">
    <text evidence="1">Belongs to the peptidase C40 family.</text>
</comment>
<dbReference type="InterPro" id="IPR038765">
    <property type="entry name" value="Papain-like_cys_pep_sf"/>
</dbReference>
<dbReference type="PROSITE" id="PS51935">
    <property type="entry name" value="NLPC_P60"/>
    <property type="match status" value="1"/>
</dbReference>
<reference evidence="6 7" key="1">
    <citation type="submission" date="2020-09" db="EMBL/GenBank/DDBJ databases">
        <title>Genome sequencing and assembly of Pontibacter sp.</title>
        <authorList>
            <person name="Chhetri G."/>
        </authorList>
    </citation>
    <scope>NUCLEOTIDE SEQUENCE [LARGE SCALE GENOMIC DNA]</scope>
    <source>
        <strain evidence="6 7">JH31</strain>
    </source>
</reference>
<dbReference type="Gene3D" id="3.90.1720.10">
    <property type="entry name" value="endopeptidase domain like (from Nostoc punctiforme)"/>
    <property type="match status" value="1"/>
</dbReference>
<accession>A0ABR7XC96</accession>
<dbReference type="PANTHER" id="PTHR47053">
    <property type="entry name" value="MUREIN DD-ENDOPEPTIDASE MEPH-RELATED"/>
    <property type="match status" value="1"/>
</dbReference>
<sequence length="202" mass="21799">MKKIFLLVAAPLLLLFLLITLKPDHMAGSSTEPAPVHFAIHHQEPKTDGGNQTFSKAKRSSHTEDKAWYAAPKGLPSDELIDYAVSLIGTPYVYGGTSSNGFDCSGFTSHVFEEYGVPITRSSSTQSQDGVAVDREDARPGDLVIFTGTNLNVREPGHVGIVISEPGDTISFVHSSSNGGVKISQVEGTRYNDRLLGIRRVL</sequence>
<evidence type="ECO:0000313" key="6">
    <source>
        <dbReference type="EMBL" id="MBD1395932.1"/>
    </source>
</evidence>
<evidence type="ECO:0000256" key="3">
    <source>
        <dbReference type="ARBA" id="ARBA00022801"/>
    </source>
</evidence>
<dbReference type="SUPFAM" id="SSF54001">
    <property type="entry name" value="Cysteine proteinases"/>
    <property type="match status" value="1"/>
</dbReference>
<protein>
    <submittedName>
        <fullName evidence="6">C40 family peptidase</fullName>
    </submittedName>
</protein>
<evidence type="ECO:0000313" key="7">
    <source>
        <dbReference type="Proteomes" id="UP000625551"/>
    </source>
</evidence>
<dbReference type="RefSeq" id="WP_191182083.1">
    <property type="nucleotide sequence ID" value="NZ_JACXAJ010000001.1"/>
</dbReference>
<feature type="domain" description="NlpC/P60" evidence="5">
    <location>
        <begin position="74"/>
        <end position="202"/>
    </location>
</feature>
<keyword evidence="2" id="KW-0645">Protease</keyword>
<dbReference type="InterPro" id="IPR000064">
    <property type="entry name" value="NLP_P60_dom"/>
</dbReference>
<comment type="caution">
    <text evidence="6">The sequence shown here is derived from an EMBL/GenBank/DDBJ whole genome shotgun (WGS) entry which is preliminary data.</text>
</comment>
<organism evidence="6 7">
    <name type="scientific">Pontibacter aquaedesilientis</name>
    <dbReference type="NCBI Taxonomy" id="2766980"/>
    <lineage>
        <taxon>Bacteria</taxon>
        <taxon>Pseudomonadati</taxon>
        <taxon>Bacteroidota</taxon>
        <taxon>Cytophagia</taxon>
        <taxon>Cytophagales</taxon>
        <taxon>Hymenobacteraceae</taxon>
        <taxon>Pontibacter</taxon>
    </lineage>
</organism>
<proteinExistence type="inferred from homology"/>
<keyword evidence="7" id="KW-1185">Reference proteome</keyword>
<keyword evidence="4" id="KW-0788">Thiol protease</keyword>
<evidence type="ECO:0000256" key="4">
    <source>
        <dbReference type="ARBA" id="ARBA00022807"/>
    </source>
</evidence>
<name>A0ABR7XC96_9BACT</name>
<dbReference type="EMBL" id="JACXAJ010000001">
    <property type="protein sequence ID" value="MBD1395932.1"/>
    <property type="molecule type" value="Genomic_DNA"/>
</dbReference>
<dbReference type="PANTHER" id="PTHR47053:SF1">
    <property type="entry name" value="MUREIN DD-ENDOPEPTIDASE MEPH-RELATED"/>
    <property type="match status" value="1"/>
</dbReference>
<evidence type="ECO:0000259" key="5">
    <source>
        <dbReference type="PROSITE" id="PS51935"/>
    </source>
</evidence>
<evidence type="ECO:0000256" key="2">
    <source>
        <dbReference type="ARBA" id="ARBA00022670"/>
    </source>
</evidence>
<dbReference type="Proteomes" id="UP000625551">
    <property type="component" value="Unassembled WGS sequence"/>
</dbReference>